<keyword evidence="2" id="KW-0238">DNA-binding</keyword>
<proteinExistence type="predicted"/>
<evidence type="ECO:0000256" key="2">
    <source>
        <dbReference type="ARBA" id="ARBA00023125"/>
    </source>
</evidence>
<dbReference type="Gene3D" id="1.10.10.60">
    <property type="entry name" value="Homeodomain-like"/>
    <property type="match status" value="1"/>
</dbReference>
<dbReference type="Proteomes" id="UP001596200">
    <property type="component" value="Unassembled WGS sequence"/>
</dbReference>
<evidence type="ECO:0000256" key="3">
    <source>
        <dbReference type="ARBA" id="ARBA00023163"/>
    </source>
</evidence>
<dbReference type="PRINTS" id="PR00032">
    <property type="entry name" value="HTHARAC"/>
</dbReference>
<dbReference type="InterPro" id="IPR050204">
    <property type="entry name" value="AraC_XylS_family_regulators"/>
</dbReference>
<dbReference type="SUPFAM" id="SSF46689">
    <property type="entry name" value="Homeodomain-like"/>
    <property type="match status" value="1"/>
</dbReference>
<keyword evidence="7" id="KW-1185">Reference proteome</keyword>
<dbReference type="EMBL" id="JBHSPU010000038">
    <property type="protein sequence ID" value="MFC5918284.1"/>
    <property type="molecule type" value="Genomic_DNA"/>
</dbReference>
<sequence>MAFMEFDTAGLPAEERFAWWCETVSQGVAPTRITSTLADNFAGSMASLDLGRLQLTRMAFPNLRSQRTTQLIRRADPETYELTLILGGSMWVRQGRSETDLAAGDFAIWSSSRPYQGRAASGPVMGTSRALILHLPRALVPLPEAKVDQMAAHALPARSGMGRILARYLTSLSEEGQTLDARDSNRLETTSLDLATGFLAHAAGAQSHVPPETRHQILLARIDTFIQDNLADPALTPGAVAARHHISLRLLQHLFRDRGESVAASIRRRRLEHCHADLAAAHLRHASVQTIAAQWGLTSASGFSRMFRAAYGVTPGEHRHTSLMGGESTVPGGQGRGTPRDAGDDHGVA</sequence>
<dbReference type="InterPro" id="IPR020449">
    <property type="entry name" value="Tscrpt_reg_AraC-type_HTH"/>
</dbReference>
<dbReference type="PROSITE" id="PS01124">
    <property type="entry name" value="HTH_ARAC_FAMILY_2"/>
    <property type="match status" value="1"/>
</dbReference>
<evidence type="ECO:0000313" key="7">
    <source>
        <dbReference type="Proteomes" id="UP001596200"/>
    </source>
</evidence>
<feature type="region of interest" description="Disordered" evidence="4">
    <location>
        <begin position="316"/>
        <end position="349"/>
    </location>
</feature>
<feature type="compositionally biased region" description="Basic and acidic residues" evidence="4">
    <location>
        <begin position="338"/>
        <end position="349"/>
    </location>
</feature>
<protein>
    <submittedName>
        <fullName evidence="6">Helix-turn-helix domain-containing protein</fullName>
    </submittedName>
</protein>
<dbReference type="InterPro" id="IPR035418">
    <property type="entry name" value="AraC-bd_2"/>
</dbReference>
<dbReference type="InterPro" id="IPR009057">
    <property type="entry name" value="Homeodomain-like_sf"/>
</dbReference>
<evidence type="ECO:0000259" key="5">
    <source>
        <dbReference type="PROSITE" id="PS01124"/>
    </source>
</evidence>
<gene>
    <name evidence="6" type="ORF">ACFP1B_33355</name>
</gene>
<keyword evidence="1" id="KW-0805">Transcription regulation</keyword>
<dbReference type="Pfam" id="PF14525">
    <property type="entry name" value="AraC_binding_2"/>
    <property type="match status" value="1"/>
</dbReference>
<dbReference type="InterPro" id="IPR018060">
    <property type="entry name" value="HTH_AraC"/>
</dbReference>
<dbReference type="Pfam" id="PF12833">
    <property type="entry name" value="HTH_18"/>
    <property type="match status" value="1"/>
</dbReference>
<accession>A0ABW1GU02</accession>
<dbReference type="PANTHER" id="PTHR46796:SF6">
    <property type="entry name" value="ARAC SUBFAMILY"/>
    <property type="match status" value="1"/>
</dbReference>
<dbReference type="SMART" id="SM00342">
    <property type="entry name" value="HTH_ARAC"/>
    <property type="match status" value="1"/>
</dbReference>
<dbReference type="PANTHER" id="PTHR46796">
    <property type="entry name" value="HTH-TYPE TRANSCRIPTIONAL ACTIVATOR RHAS-RELATED"/>
    <property type="match status" value="1"/>
</dbReference>
<feature type="domain" description="HTH araC/xylS-type" evidence="5">
    <location>
        <begin position="220"/>
        <end position="321"/>
    </location>
</feature>
<comment type="caution">
    <text evidence="6">The sequence shown here is derived from an EMBL/GenBank/DDBJ whole genome shotgun (WGS) entry which is preliminary data.</text>
</comment>
<evidence type="ECO:0000256" key="1">
    <source>
        <dbReference type="ARBA" id="ARBA00023015"/>
    </source>
</evidence>
<dbReference type="RefSeq" id="WP_344516539.1">
    <property type="nucleotide sequence ID" value="NZ_BAAATU010000040.1"/>
</dbReference>
<reference evidence="7" key="1">
    <citation type="journal article" date="2019" name="Int. J. Syst. Evol. Microbiol.">
        <title>The Global Catalogue of Microorganisms (GCM) 10K type strain sequencing project: providing services to taxonomists for standard genome sequencing and annotation.</title>
        <authorList>
            <consortium name="The Broad Institute Genomics Platform"/>
            <consortium name="The Broad Institute Genome Sequencing Center for Infectious Disease"/>
            <person name="Wu L."/>
            <person name="Ma J."/>
        </authorList>
    </citation>
    <scope>NUCLEOTIDE SEQUENCE [LARGE SCALE GENOMIC DNA]</scope>
    <source>
        <strain evidence="7">JCM 4147</strain>
    </source>
</reference>
<keyword evidence="3" id="KW-0804">Transcription</keyword>
<evidence type="ECO:0000313" key="6">
    <source>
        <dbReference type="EMBL" id="MFC5918284.1"/>
    </source>
</evidence>
<name>A0ABW1GU02_9ACTN</name>
<organism evidence="6 7">
    <name type="scientific">Streptomyces pulveraceus</name>
    <dbReference type="NCBI Taxonomy" id="68258"/>
    <lineage>
        <taxon>Bacteria</taxon>
        <taxon>Bacillati</taxon>
        <taxon>Actinomycetota</taxon>
        <taxon>Actinomycetes</taxon>
        <taxon>Kitasatosporales</taxon>
        <taxon>Streptomycetaceae</taxon>
        <taxon>Streptomyces</taxon>
    </lineage>
</organism>
<evidence type="ECO:0000256" key="4">
    <source>
        <dbReference type="SAM" id="MobiDB-lite"/>
    </source>
</evidence>